<comment type="caution">
    <text evidence="1">The sequence shown here is derived from an EMBL/GenBank/DDBJ whole genome shotgun (WGS) entry which is preliminary data.</text>
</comment>
<name>A0A251XQ69_9MICO</name>
<organism evidence="1 2">
    <name type="scientific">Clavibacter michiganensis</name>
    <dbReference type="NCBI Taxonomy" id="28447"/>
    <lineage>
        <taxon>Bacteria</taxon>
        <taxon>Bacillati</taxon>
        <taxon>Actinomycetota</taxon>
        <taxon>Actinomycetes</taxon>
        <taxon>Micrococcales</taxon>
        <taxon>Microbacteriaceae</taxon>
        <taxon>Clavibacter</taxon>
    </lineage>
</organism>
<accession>A0A251XQ69</accession>
<proteinExistence type="predicted"/>
<evidence type="ECO:0000313" key="1">
    <source>
        <dbReference type="EMBL" id="OUE07714.1"/>
    </source>
</evidence>
<reference evidence="1 2" key="1">
    <citation type="submission" date="2016-08" db="EMBL/GenBank/DDBJ databases">
        <title>Genome sequence of Clavibacter michiganensis spp. strain CASJ009.</title>
        <authorList>
            <person name="Thapa S.P."/>
            <person name="Coaker G."/>
        </authorList>
    </citation>
    <scope>NUCLEOTIDE SEQUENCE [LARGE SCALE GENOMIC DNA]</scope>
    <source>
        <strain evidence="1">CASJ009</strain>
    </source>
</reference>
<dbReference type="Proteomes" id="UP000195106">
    <property type="component" value="Unassembled WGS sequence"/>
</dbReference>
<dbReference type="AlphaFoldDB" id="A0A251XQ69"/>
<gene>
    <name evidence="1" type="ORF">CMsap09_02100</name>
</gene>
<protein>
    <submittedName>
        <fullName evidence="1">Uncharacterized protein</fullName>
    </submittedName>
</protein>
<dbReference type="EMBL" id="MDHJ01000001">
    <property type="protein sequence ID" value="OUE07714.1"/>
    <property type="molecule type" value="Genomic_DNA"/>
</dbReference>
<evidence type="ECO:0000313" key="2">
    <source>
        <dbReference type="Proteomes" id="UP000195106"/>
    </source>
</evidence>
<sequence length="300" mass="31988">MTPHTRTAEHDAFGPWIDTVRTTEGIPRLFRPHGVDPSAARLVLKVPRDIPRRDTDPSMDLYEHLLVVGDEALEVLTRDGSGYAVRRTPYAELVAVDDRVDLLDGLLAVHAADGDALRIPFNGASVDVVLELTELLVALAGEAAGVVATTAAPAPRATPRVDVGPDEAGVASAYGDLAARDPELDCLSSRPRTPLVPRATGLRGILQRLRPMSAAGAVVASTPRELLVLTRREPVLRRRTATLSLDRLRILRHAITSTAVEPHPRWAGMSTVTIRAGAACFEVVAATGSDIERDLLAGGG</sequence>